<feature type="compositionally biased region" description="Low complexity" evidence="8">
    <location>
        <begin position="71"/>
        <end position="84"/>
    </location>
</feature>
<feature type="region of interest" description="Disordered" evidence="8">
    <location>
        <begin position="1"/>
        <end position="197"/>
    </location>
</feature>
<keyword evidence="10" id="KW-1185">Reference proteome</keyword>
<dbReference type="InterPro" id="IPR024882">
    <property type="entry name" value="NUP58/p45/49"/>
</dbReference>
<dbReference type="PANTHER" id="PTHR13437">
    <property type="entry name" value="NUCLEOPORIN P58/P45 NUCLEOPORIN-LIKE PROTEIN 1"/>
    <property type="match status" value="1"/>
</dbReference>
<dbReference type="PANTHER" id="PTHR13437:SF2">
    <property type="entry name" value="NUCLEOPORIN P58_P45"/>
    <property type="match status" value="1"/>
</dbReference>
<feature type="compositionally biased region" description="Low complexity" evidence="8">
    <location>
        <begin position="91"/>
        <end position="100"/>
    </location>
</feature>
<comment type="subcellular location">
    <subcellularLocation>
        <location evidence="1">Nucleus</location>
        <location evidence="1">Nuclear pore complex</location>
    </subcellularLocation>
</comment>
<evidence type="ECO:0000313" key="10">
    <source>
        <dbReference type="Proteomes" id="UP000240760"/>
    </source>
</evidence>
<dbReference type="GO" id="GO:0015031">
    <property type="term" value="P:protein transport"/>
    <property type="evidence" value="ECO:0007669"/>
    <property type="project" value="UniProtKB-KW"/>
</dbReference>
<feature type="compositionally biased region" description="Low complexity" evidence="8">
    <location>
        <begin position="107"/>
        <end position="117"/>
    </location>
</feature>
<evidence type="ECO:0000256" key="1">
    <source>
        <dbReference type="ARBA" id="ARBA00004567"/>
    </source>
</evidence>
<dbReference type="Proteomes" id="UP000240760">
    <property type="component" value="Unassembled WGS sequence"/>
</dbReference>
<evidence type="ECO:0000256" key="5">
    <source>
        <dbReference type="ARBA" id="ARBA00023010"/>
    </source>
</evidence>
<keyword evidence="7" id="KW-0539">Nucleus</keyword>
<sequence length="357" mass="36004">MATGGLFGAKPAGTGLFGSPATPTPQTGTGGGLFGGATNTSSTTGTTGGGLFGSTTPAQPASGTTTGGLFGAKPAATTTTTPAATGGGLFGNTTGTQQTTTGGGLFGNTATAQPSTGTTGGGLFGSAATTTQQQQQQPASGGLFGNTASTQQTGGGLFGSTPASTTTGGGLLGQTQAQTKPAGGLFGGTTTQTAPATTQTAAVQVNYDNLRPRSRFDDLAQPIQNEIALIDKGIQRVIKMRDEIGEFMPQHEKDIDQLGRDVQFVESKFKTVQDALNRDILTVKALQDMTKKDQIRSLRDSSSSAPVQDQLGQVLAALREMGSAIVAQAAQIADTRERLSRLQSGFLDNGLYAGVVS</sequence>
<dbReference type="EMBL" id="KZ679128">
    <property type="protein sequence ID" value="PTB79391.1"/>
    <property type="molecule type" value="Genomic_DNA"/>
</dbReference>
<feature type="compositionally biased region" description="Low complexity" evidence="8">
    <location>
        <begin position="18"/>
        <end position="27"/>
    </location>
</feature>
<name>A0A2T4CCT7_TRILO</name>
<evidence type="ECO:0000256" key="2">
    <source>
        <dbReference type="ARBA" id="ARBA00022448"/>
    </source>
</evidence>
<dbReference type="AlphaFoldDB" id="A0A2T4CCT7"/>
<accession>A0A2T4CCT7</accession>
<reference evidence="9 10" key="1">
    <citation type="submission" date="2016-07" db="EMBL/GenBank/DDBJ databases">
        <title>Multiple horizontal gene transfer events from other fungi enriched the ability of initially mycotrophic Trichoderma (Ascomycota) to feed on dead plant biomass.</title>
        <authorList>
            <consortium name="DOE Joint Genome Institute"/>
            <person name="Aerts A."/>
            <person name="Atanasova L."/>
            <person name="Chenthamara K."/>
            <person name="Zhang J."/>
            <person name="Grujic M."/>
            <person name="Henrissat B."/>
            <person name="Kuo A."/>
            <person name="Salamov A."/>
            <person name="Lipzen A."/>
            <person name="Labutti K."/>
            <person name="Barry K."/>
            <person name="Miao Y."/>
            <person name="Rahimi M.J."/>
            <person name="Shen Q."/>
            <person name="Grigoriev I.V."/>
            <person name="Kubicek C.P."/>
            <person name="Druzhinina I.S."/>
        </authorList>
    </citation>
    <scope>NUCLEOTIDE SEQUENCE [LARGE SCALE GENOMIC DNA]</scope>
    <source>
        <strain evidence="9 10">ATCC 18648</strain>
    </source>
</reference>
<dbReference type="InterPro" id="IPR025574">
    <property type="entry name" value="Nucleoporin_FG_rpt"/>
</dbReference>
<evidence type="ECO:0000256" key="6">
    <source>
        <dbReference type="ARBA" id="ARBA00023132"/>
    </source>
</evidence>
<dbReference type="GO" id="GO:0005643">
    <property type="term" value="C:nuclear pore"/>
    <property type="evidence" value="ECO:0007669"/>
    <property type="project" value="UniProtKB-SubCell"/>
</dbReference>
<evidence type="ECO:0000256" key="3">
    <source>
        <dbReference type="ARBA" id="ARBA00022816"/>
    </source>
</evidence>
<evidence type="ECO:0008006" key="11">
    <source>
        <dbReference type="Google" id="ProtNLM"/>
    </source>
</evidence>
<gene>
    <name evidence="9" type="ORF">M440DRAFT_1327044</name>
</gene>
<dbReference type="GO" id="GO:0051028">
    <property type="term" value="P:mRNA transport"/>
    <property type="evidence" value="ECO:0007669"/>
    <property type="project" value="UniProtKB-KW"/>
</dbReference>
<organism evidence="9 10">
    <name type="scientific">Trichoderma longibrachiatum ATCC 18648</name>
    <dbReference type="NCBI Taxonomy" id="983965"/>
    <lineage>
        <taxon>Eukaryota</taxon>
        <taxon>Fungi</taxon>
        <taxon>Dikarya</taxon>
        <taxon>Ascomycota</taxon>
        <taxon>Pezizomycotina</taxon>
        <taxon>Sordariomycetes</taxon>
        <taxon>Hypocreomycetidae</taxon>
        <taxon>Hypocreales</taxon>
        <taxon>Hypocreaceae</taxon>
        <taxon>Trichoderma</taxon>
    </lineage>
</organism>
<keyword evidence="5" id="KW-0811">Translocation</keyword>
<evidence type="ECO:0000256" key="8">
    <source>
        <dbReference type="SAM" id="MobiDB-lite"/>
    </source>
</evidence>
<keyword evidence="6" id="KW-0906">Nuclear pore complex</keyword>
<dbReference type="GO" id="GO:0017056">
    <property type="term" value="F:structural constituent of nuclear pore"/>
    <property type="evidence" value="ECO:0007669"/>
    <property type="project" value="InterPro"/>
</dbReference>
<dbReference type="GO" id="GO:0008139">
    <property type="term" value="F:nuclear localization sequence binding"/>
    <property type="evidence" value="ECO:0007669"/>
    <property type="project" value="InterPro"/>
</dbReference>
<feature type="compositionally biased region" description="Low complexity" evidence="8">
    <location>
        <begin position="125"/>
        <end position="137"/>
    </location>
</feature>
<keyword evidence="2" id="KW-0813">Transport</keyword>
<evidence type="ECO:0000256" key="4">
    <source>
        <dbReference type="ARBA" id="ARBA00022927"/>
    </source>
</evidence>
<keyword evidence="3" id="KW-0509">mRNA transport</keyword>
<protein>
    <recommendedName>
        <fullName evidence="11">Nucleoporin Nup54 alpha-helical domain-containing protein</fullName>
    </recommendedName>
</protein>
<feature type="compositionally biased region" description="Low complexity" evidence="8">
    <location>
        <begin position="36"/>
        <end position="45"/>
    </location>
</feature>
<dbReference type="OrthoDB" id="2538017at2759"/>
<dbReference type="STRING" id="983965.A0A2T4CCT7"/>
<keyword evidence="4" id="KW-0653">Protein transport</keyword>
<evidence type="ECO:0000256" key="7">
    <source>
        <dbReference type="ARBA" id="ARBA00023242"/>
    </source>
</evidence>
<dbReference type="Pfam" id="PF13634">
    <property type="entry name" value="Nucleoporin_FG"/>
    <property type="match status" value="2"/>
</dbReference>
<evidence type="ECO:0000313" key="9">
    <source>
        <dbReference type="EMBL" id="PTB79391.1"/>
    </source>
</evidence>
<proteinExistence type="predicted"/>